<evidence type="ECO:0000256" key="8">
    <source>
        <dbReference type="ARBA" id="ARBA00022670"/>
    </source>
</evidence>
<keyword evidence="10" id="KW-0479">Metal-binding</keyword>
<dbReference type="CTD" id="10003"/>
<dbReference type="SUPFAM" id="SSF52025">
    <property type="entry name" value="PA domain"/>
    <property type="match status" value="1"/>
</dbReference>
<dbReference type="InParanoid" id="A0A2Y9EBY5"/>
<dbReference type="Proteomes" id="UP000248480">
    <property type="component" value="Unplaced"/>
</dbReference>
<keyword evidence="13" id="KW-0106">Calcium</keyword>
<proteinExistence type="inferred from homology"/>
<evidence type="ECO:0000256" key="32">
    <source>
        <dbReference type="ARBA" id="ARBA00082320"/>
    </source>
</evidence>
<evidence type="ECO:0000256" key="7">
    <source>
        <dbReference type="ARBA" id="ARBA00022645"/>
    </source>
</evidence>
<keyword evidence="16" id="KW-0224">Dipeptidase</keyword>
<keyword evidence="12" id="KW-0862">Zinc</keyword>
<keyword evidence="15 33" id="KW-1133">Transmembrane helix</keyword>
<evidence type="ECO:0000256" key="31">
    <source>
        <dbReference type="ARBA" id="ARBA00082075"/>
    </source>
</evidence>
<dbReference type="FunFam" id="1.20.930.40:FF:000001">
    <property type="entry name" value="N-acetylated-alpha-linked acidic dipeptidase 2"/>
    <property type="match status" value="1"/>
</dbReference>
<reference evidence="38" key="1">
    <citation type="submission" date="2025-08" db="UniProtKB">
        <authorList>
            <consortium name="RefSeq"/>
        </authorList>
    </citation>
    <scope>IDENTIFICATION</scope>
</reference>
<comment type="subunit">
    <text evidence="4">Homodimer.</text>
</comment>
<dbReference type="EC" id="3.4.17.21" evidence="24"/>
<dbReference type="Pfam" id="PF02225">
    <property type="entry name" value="PA"/>
    <property type="match status" value="1"/>
</dbReference>
<comment type="cofactor">
    <cofactor evidence="1">
        <name>Zn(2+)</name>
        <dbReference type="ChEBI" id="CHEBI:29105"/>
    </cofactor>
</comment>
<dbReference type="FunCoup" id="A0A2Y9EBY5">
    <property type="interactions" value="295"/>
</dbReference>
<evidence type="ECO:0000256" key="23">
    <source>
        <dbReference type="ARBA" id="ARBA00056370"/>
    </source>
</evidence>
<feature type="domain" description="Transferrin receptor-like dimerisation" evidence="35">
    <location>
        <begin position="621"/>
        <end position="740"/>
    </location>
</feature>
<evidence type="ECO:0000256" key="18">
    <source>
        <dbReference type="ARBA" id="ARBA00023136"/>
    </source>
</evidence>
<evidence type="ECO:0000256" key="22">
    <source>
        <dbReference type="ARBA" id="ARBA00054055"/>
    </source>
</evidence>
<evidence type="ECO:0000256" key="5">
    <source>
        <dbReference type="ARBA" id="ARBA00022475"/>
    </source>
</evidence>
<dbReference type="Pfam" id="PF04253">
    <property type="entry name" value="TFR_dimer"/>
    <property type="match status" value="1"/>
</dbReference>
<keyword evidence="17" id="KW-0482">Metalloprotease</keyword>
<dbReference type="GO" id="GO:0004181">
    <property type="term" value="F:metallocarboxypeptidase activity"/>
    <property type="evidence" value="ECO:0007669"/>
    <property type="project" value="UniProtKB-EC"/>
</dbReference>
<evidence type="ECO:0000256" key="6">
    <source>
        <dbReference type="ARBA" id="ARBA00022553"/>
    </source>
</evidence>
<evidence type="ECO:0000256" key="20">
    <source>
        <dbReference type="ARBA" id="ARBA00023268"/>
    </source>
</evidence>
<sequence length="744" mass="83607">MAKSRGRLYLWVCLAAALASFLLGFMAGWFINKPLQEAATSRSYHQSIQNIRRELVSEMKAENIKSFLRSFTKLPHLAGTEQNLLLAKKIQTQWKKFGLDSAKLVPYDVLLSYPNKTKANYISIVDEHGTEIFKTSYLELTPDGYENVTNIVPPYNAFSAQGSPEGDLIYVNYARTEDFFKLERDMNINCTGKIVIARYGKIFRGNKVKNAMLAGAIGIILFSDPADYAAPGVQSYPKGWNLPGTGAQRGNVLNLNGAGDPLTPGYPAKEYTFRLDFDEGVGISKIPVHPIGYNDAEKILRHMGGPAPPDESWKGSLNVNYNIGPGFTGNDSFRKIRMHVHNFNKITRIYNVIGTIRGSVEPDRYVILGGHRDAWVFGGIDPTSGSAVLQEIVQSFGKLLSRAWRPRRTIIFASWDAEEFGLQGSTEWAEENAKTLQERSVAYINSDSSIEGNYTLRVDCTPLLYQLVYKLTKEISSPDDGFESQSLYESWLKKDPSPENKGVPRINKLGSGSDFEAYFQRLGIASGRVRYTKNRKTDKYSSYPVYHTIYETFELVENFYDPTFKKQLSVAQLRGALAYELADSEIIPFNIQDYAKALENYATSIYNLSKKHDQQLRDHGVSFDSLFSAVKNFSEAASDFHRRLTQVDLNNPIAVRIMNDQLMLLERAFIDPLGLPGRPFYRHIIFAPSSHNKYAGESFPGIYDAMFDIENKADPRSAWSEVKKHISIATFTIQAAAGTLTEVV</sequence>
<accession>A0A2Y9EBY5</accession>
<evidence type="ECO:0000256" key="11">
    <source>
        <dbReference type="ARBA" id="ARBA00022801"/>
    </source>
</evidence>
<keyword evidence="19" id="KW-0325">Glycoprotein</keyword>
<protein>
    <recommendedName>
        <fullName evidence="25">Glutamate carboxypeptidase 2</fullName>
        <ecNumber evidence="24">3.4.17.21</ecNumber>
    </recommendedName>
    <alternativeName>
        <fullName evidence="28">Folate hydrolase 1</fullName>
    </alternativeName>
    <alternativeName>
        <fullName evidence="31">Folylpoly-gamma-glutamate carboxypeptidase</fullName>
    </alternativeName>
    <alternativeName>
        <fullName evidence="32">Glutamate carboxypeptidase II</fullName>
    </alternativeName>
    <alternativeName>
        <fullName evidence="29">Membrane glutamate carboxypeptidase</fullName>
    </alternativeName>
    <alternativeName>
        <fullName evidence="30">N-acetylated-alpha-linked acidic dipeptidase I</fullName>
    </alternativeName>
    <alternativeName>
        <fullName evidence="26">Prostate-specific membrane antigen homolog</fullName>
    </alternativeName>
    <alternativeName>
        <fullName evidence="27">Pteroylpoly-gamma-glutamate carboxypeptidase</fullName>
    </alternativeName>
</protein>
<evidence type="ECO:0000256" key="21">
    <source>
        <dbReference type="ARBA" id="ARBA00052003"/>
    </source>
</evidence>
<dbReference type="CDD" id="cd02121">
    <property type="entry name" value="PA_GCPII_like"/>
    <property type="match status" value="1"/>
</dbReference>
<evidence type="ECO:0000256" key="26">
    <source>
        <dbReference type="ARBA" id="ARBA00075140"/>
    </source>
</evidence>
<dbReference type="InterPro" id="IPR003137">
    <property type="entry name" value="PA_domain"/>
</dbReference>
<keyword evidence="37" id="KW-1185">Reference proteome</keyword>
<dbReference type="PANTHER" id="PTHR10404">
    <property type="entry name" value="N-ACETYLATED-ALPHA-LINKED ACIDIC DIPEPTIDASE"/>
    <property type="match status" value="1"/>
</dbReference>
<keyword evidence="18 33" id="KW-0472">Membrane</keyword>
<dbReference type="SUPFAM" id="SSF53187">
    <property type="entry name" value="Zn-dependent exopeptidases"/>
    <property type="match status" value="1"/>
</dbReference>
<evidence type="ECO:0000256" key="29">
    <source>
        <dbReference type="ARBA" id="ARBA00080362"/>
    </source>
</evidence>
<keyword evidence="9 33" id="KW-0812">Transmembrane</keyword>
<evidence type="ECO:0000256" key="4">
    <source>
        <dbReference type="ARBA" id="ARBA00011738"/>
    </source>
</evidence>
<evidence type="ECO:0000256" key="24">
    <source>
        <dbReference type="ARBA" id="ARBA00066561"/>
    </source>
</evidence>
<evidence type="ECO:0000259" key="34">
    <source>
        <dbReference type="Pfam" id="PF02225"/>
    </source>
</evidence>
<evidence type="ECO:0000256" key="19">
    <source>
        <dbReference type="ARBA" id="ARBA00023180"/>
    </source>
</evidence>
<keyword evidence="14" id="KW-0735">Signal-anchor</keyword>
<dbReference type="OrthoDB" id="5841748at2759"/>
<evidence type="ECO:0000256" key="12">
    <source>
        <dbReference type="ARBA" id="ARBA00022833"/>
    </source>
</evidence>
<keyword evidence="7" id="KW-0121">Carboxypeptidase</keyword>
<keyword evidence="5" id="KW-1003">Cell membrane</keyword>
<gene>
    <name evidence="38" type="primary">NAALAD2</name>
</gene>
<dbReference type="GO" id="GO:0046872">
    <property type="term" value="F:metal ion binding"/>
    <property type="evidence" value="ECO:0007669"/>
    <property type="project" value="UniProtKB-KW"/>
</dbReference>
<dbReference type="GO" id="GO:0016805">
    <property type="term" value="F:dipeptidase activity"/>
    <property type="evidence" value="ECO:0007669"/>
    <property type="project" value="UniProtKB-KW"/>
</dbReference>
<feature type="domain" description="PA" evidence="34">
    <location>
        <begin position="166"/>
        <end position="253"/>
    </location>
</feature>
<dbReference type="KEGG" id="tmu:101358124"/>
<feature type="domain" description="Peptidase M28" evidence="36">
    <location>
        <begin position="351"/>
        <end position="554"/>
    </location>
</feature>
<dbReference type="FunFam" id="3.40.630.10:FF:000009">
    <property type="entry name" value="N-acetylated-alpha-linked acidic dipeptidase 2"/>
    <property type="match status" value="1"/>
</dbReference>
<evidence type="ECO:0000256" key="1">
    <source>
        <dbReference type="ARBA" id="ARBA00001947"/>
    </source>
</evidence>
<evidence type="ECO:0000256" key="10">
    <source>
        <dbReference type="ARBA" id="ARBA00022723"/>
    </source>
</evidence>
<organism evidence="37 38">
    <name type="scientific">Trichechus manatus latirostris</name>
    <name type="common">Florida manatee</name>
    <dbReference type="NCBI Taxonomy" id="127582"/>
    <lineage>
        <taxon>Eukaryota</taxon>
        <taxon>Metazoa</taxon>
        <taxon>Chordata</taxon>
        <taxon>Craniata</taxon>
        <taxon>Vertebrata</taxon>
        <taxon>Euteleostomi</taxon>
        <taxon>Mammalia</taxon>
        <taxon>Eutheria</taxon>
        <taxon>Afrotheria</taxon>
        <taxon>Sirenia</taxon>
        <taxon>Trichechidae</taxon>
        <taxon>Trichechus</taxon>
    </lineage>
</organism>
<evidence type="ECO:0000256" key="33">
    <source>
        <dbReference type="SAM" id="Phobius"/>
    </source>
</evidence>
<evidence type="ECO:0000256" key="27">
    <source>
        <dbReference type="ARBA" id="ARBA00078457"/>
    </source>
</evidence>
<dbReference type="GeneID" id="101358124"/>
<evidence type="ECO:0000256" key="2">
    <source>
        <dbReference type="ARBA" id="ARBA00004401"/>
    </source>
</evidence>
<evidence type="ECO:0000259" key="35">
    <source>
        <dbReference type="Pfam" id="PF04253"/>
    </source>
</evidence>
<comment type="subcellular location">
    <subcellularLocation>
        <location evidence="2">Cell membrane</location>
        <topology evidence="2">Single-pass type II membrane protein</topology>
    </subcellularLocation>
</comment>
<evidence type="ECO:0000313" key="38">
    <source>
        <dbReference type="RefSeq" id="XP_004390540.1"/>
    </source>
</evidence>
<evidence type="ECO:0000259" key="36">
    <source>
        <dbReference type="Pfam" id="PF04389"/>
    </source>
</evidence>
<feature type="transmembrane region" description="Helical" evidence="33">
    <location>
        <begin position="9"/>
        <end position="31"/>
    </location>
</feature>
<comment type="catalytic activity">
    <reaction evidence="21">
        <text>Release of an unsubstituted, C-terminal glutamyl residue, typically from Ac-Asp-Glu or folylpoly-gamma-glutamates.</text>
        <dbReference type="EC" id="3.4.17.21"/>
    </reaction>
</comment>
<dbReference type="Gene3D" id="1.20.930.40">
    <property type="entry name" value="Transferrin receptor-like, dimerisation domain"/>
    <property type="match status" value="1"/>
</dbReference>
<name>A0A2Y9EBY5_TRIMA</name>
<dbReference type="InterPro" id="IPR007484">
    <property type="entry name" value="Peptidase_M28"/>
</dbReference>
<evidence type="ECO:0000256" key="9">
    <source>
        <dbReference type="ARBA" id="ARBA00022692"/>
    </source>
</evidence>
<dbReference type="AlphaFoldDB" id="A0A2Y9EBY5"/>
<dbReference type="InterPro" id="IPR007365">
    <property type="entry name" value="TFR-like_dimer_dom"/>
</dbReference>
<dbReference type="Pfam" id="PF04389">
    <property type="entry name" value="Peptidase_M28"/>
    <property type="match status" value="1"/>
</dbReference>
<keyword evidence="20" id="KW-0511">Multifunctional enzyme</keyword>
<dbReference type="Gene3D" id="3.50.30.30">
    <property type="match status" value="1"/>
</dbReference>
<keyword evidence="6" id="KW-0597">Phosphoprotein</keyword>
<dbReference type="InterPro" id="IPR039373">
    <property type="entry name" value="Peptidase_M28B"/>
</dbReference>
<evidence type="ECO:0000313" key="37">
    <source>
        <dbReference type="Proteomes" id="UP000248480"/>
    </source>
</evidence>
<dbReference type="InterPro" id="IPR046450">
    <property type="entry name" value="PA_dom_sf"/>
</dbReference>
<dbReference type="GO" id="GO:0006508">
    <property type="term" value="P:proteolysis"/>
    <property type="evidence" value="ECO:0007669"/>
    <property type="project" value="UniProtKB-KW"/>
</dbReference>
<comment type="function">
    <text evidence="22">Also exhibits a dipeptidyl-peptidase IV type activity. In vitro, cleaves Gly-Pro-AMC.</text>
</comment>
<comment type="similarity">
    <text evidence="3">Belongs to the peptidase M28 family. M28B subfamily.</text>
</comment>
<dbReference type="InterPro" id="IPR036757">
    <property type="entry name" value="TFR-like_dimer_dom_sf"/>
</dbReference>
<keyword evidence="8" id="KW-0645">Protease</keyword>
<evidence type="ECO:0000256" key="17">
    <source>
        <dbReference type="ARBA" id="ARBA00023049"/>
    </source>
</evidence>
<dbReference type="SUPFAM" id="SSF47672">
    <property type="entry name" value="Transferrin receptor-like dimerisation domain"/>
    <property type="match status" value="1"/>
</dbReference>
<keyword evidence="11" id="KW-0378">Hydrolase</keyword>
<evidence type="ECO:0000256" key="30">
    <source>
        <dbReference type="ARBA" id="ARBA00080568"/>
    </source>
</evidence>
<dbReference type="PANTHER" id="PTHR10404:SF38">
    <property type="entry name" value="N-ACETYLATED-ALPHA-LINKED ACIDIC DIPEPTIDASE 2"/>
    <property type="match status" value="1"/>
</dbReference>
<dbReference type="GO" id="GO:0005886">
    <property type="term" value="C:plasma membrane"/>
    <property type="evidence" value="ECO:0007669"/>
    <property type="project" value="UniProtKB-SubCell"/>
</dbReference>
<evidence type="ECO:0000256" key="28">
    <source>
        <dbReference type="ARBA" id="ARBA00079527"/>
    </source>
</evidence>
<dbReference type="FunFam" id="3.50.30.30:FF:000002">
    <property type="entry name" value="N-acetylated-alpha-linked acidic dipeptidase 2"/>
    <property type="match status" value="1"/>
</dbReference>
<evidence type="ECO:0000256" key="16">
    <source>
        <dbReference type="ARBA" id="ARBA00022997"/>
    </source>
</evidence>
<evidence type="ECO:0000256" key="14">
    <source>
        <dbReference type="ARBA" id="ARBA00022968"/>
    </source>
</evidence>
<evidence type="ECO:0000256" key="3">
    <source>
        <dbReference type="ARBA" id="ARBA00005634"/>
    </source>
</evidence>
<comment type="function">
    <text evidence="23">Has both folate hydrolase and N-acetylated-alpha-linked-acidic dipeptidase (NAALADase) activity. Has a preference for tri-alpha-glutamate peptides. In the intestine, required for the uptake of folate. In the brain, modulates excitatory neurotransmission through the hydrolysis of the neuropeptide, N-aceylaspartylglutamate (NAAG), thereby releasing glutamate.</text>
</comment>
<dbReference type="STRING" id="127582.A0A2Y9EBY5"/>
<evidence type="ECO:0000256" key="15">
    <source>
        <dbReference type="ARBA" id="ARBA00022989"/>
    </source>
</evidence>
<dbReference type="Gene3D" id="3.40.630.10">
    <property type="entry name" value="Zn peptidases"/>
    <property type="match status" value="1"/>
</dbReference>
<dbReference type="CDD" id="cd08022">
    <property type="entry name" value="M28_PSMA_like"/>
    <property type="match status" value="1"/>
</dbReference>
<evidence type="ECO:0000256" key="13">
    <source>
        <dbReference type="ARBA" id="ARBA00022837"/>
    </source>
</evidence>
<evidence type="ECO:0000256" key="25">
    <source>
        <dbReference type="ARBA" id="ARBA00070473"/>
    </source>
</evidence>
<dbReference type="RefSeq" id="XP_004390540.1">
    <property type="nucleotide sequence ID" value="XM_004390483.3"/>
</dbReference>